<dbReference type="Pfam" id="PF04964">
    <property type="entry name" value="Flp_Fap"/>
    <property type="match status" value="1"/>
</dbReference>
<gene>
    <name evidence="2" type="ORF">RM532_13865</name>
</gene>
<dbReference type="RefSeq" id="WP_311653931.1">
    <property type="nucleotide sequence ID" value="NZ_JAVRIB010000017.1"/>
</dbReference>
<evidence type="ECO:0000256" key="1">
    <source>
        <dbReference type="SAM" id="Phobius"/>
    </source>
</evidence>
<sequence>MLTYLRLMMELFEVRVGNDRRQGGATLIEYALIIAAIAVAVLVSGLLLTGELQTFFNTDVVNALDTAGGGGT</sequence>
<feature type="transmembrane region" description="Helical" evidence="1">
    <location>
        <begin position="27"/>
        <end position="48"/>
    </location>
</feature>
<dbReference type="EMBL" id="JAVRIB010000017">
    <property type="protein sequence ID" value="MDT0636036.1"/>
    <property type="molecule type" value="Genomic_DNA"/>
</dbReference>
<keyword evidence="1" id="KW-1133">Transmembrane helix</keyword>
<proteinExistence type="predicted"/>
<organism evidence="2 3">
    <name type="scientific">Spectribacter hydrogenoxidans</name>
    <dbReference type="NCBI Taxonomy" id="3075608"/>
    <lineage>
        <taxon>Bacteria</taxon>
        <taxon>Pseudomonadati</taxon>
        <taxon>Pseudomonadota</taxon>
        <taxon>Gammaproteobacteria</taxon>
        <taxon>Salinisphaerales</taxon>
        <taxon>Salinisphaeraceae</taxon>
        <taxon>Spectribacter</taxon>
    </lineage>
</organism>
<keyword evidence="3" id="KW-1185">Reference proteome</keyword>
<dbReference type="Proteomes" id="UP001251857">
    <property type="component" value="Unassembled WGS sequence"/>
</dbReference>
<keyword evidence="1" id="KW-0812">Transmembrane</keyword>
<accession>A0ABU3C3S9</accession>
<dbReference type="InterPro" id="IPR007047">
    <property type="entry name" value="Flp_Fap"/>
</dbReference>
<evidence type="ECO:0000313" key="2">
    <source>
        <dbReference type="EMBL" id="MDT0636036.1"/>
    </source>
</evidence>
<keyword evidence="1" id="KW-0472">Membrane</keyword>
<protein>
    <submittedName>
        <fullName evidence="2">Flp family type IVb pilin</fullName>
    </submittedName>
</protein>
<evidence type="ECO:0000313" key="3">
    <source>
        <dbReference type="Proteomes" id="UP001251857"/>
    </source>
</evidence>
<reference evidence="2 3" key="1">
    <citation type="submission" date="2023-09" db="EMBL/GenBank/DDBJ databases">
        <authorList>
            <person name="Rey-Velasco X."/>
        </authorList>
    </citation>
    <scope>NUCLEOTIDE SEQUENCE [LARGE SCALE GENOMIC DNA]</scope>
    <source>
        <strain evidence="2 3">W335</strain>
    </source>
</reference>
<name>A0ABU3C3S9_9GAMM</name>
<comment type="caution">
    <text evidence="2">The sequence shown here is derived from an EMBL/GenBank/DDBJ whole genome shotgun (WGS) entry which is preliminary data.</text>
</comment>